<sequence>MASNTEVLVHVEAPSAVSDDARYRALVAGGIDVEVSVDKTRSFVSVSSSSSGQPSFFAQHHETGKVNSGDELISILTSDEFENQGSPRHIEVRPRSPGVTVQDVGLPLPPESSEESELSFQPLIPLTSPTGTGDTPQSENPKSIHVSNEDLGAEPWEPPLEVIPDSQNEQAYQTALDDSVQVDRSFVPDSARQSRRFTLDKTEDPENDITRIPSSVPSPSPRESSAAQRNHSVVDGRSDSHLKEKSLNLQPVPNPIVSTSVLGKRKAPTYNDNPRTSNSTDPKAQSSSNLPSQKRPTLPQTTETISLSNLPIEIRTPDPPVSNEKFRTHITPTLKSLAERMKQSSRFTPKSQIRDLRPLERGYWFIPQITIIPDNLHSGKTNAETWTQTFFSQFWCFLRDLFTEGRAGWGIWCLLEESSPASTTTSTTKEGKTVNLKLYTWGEVAPHLYLLLFLATERRIKKMSDVEWRDARDEGVIVM</sequence>
<dbReference type="eggNOG" id="ENOG502S7U4">
    <property type="taxonomic scope" value="Eukaryota"/>
</dbReference>
<dbReference type="AlphaFoldDB" id="B8MRX3"/>
<feature type="compositionally biased region" description="Polar residues" evidence="1">
    <location>
        <begin position="270"/>
        <end position="306"/>
    </location>
</feature>
<reference evidence="3" key="1">
    <citation type="journal article" date="2015" name="Genome Announc.">
        <title>Genome sequence of the AIDS-associated pathogen Penicillium marneffei (ATCC18224) and its near taxonomic relative Talaromyces stipitatus (ATCC10500).</title>
        <authorList>
            <person name="Nierman W.C."/>
            <person name="Fedorova-Abrams N.D."/>
            <person name="Andrianopoulos A."/>
        </authorList>
    </citation>
    <scope>NUCLEOTIDE SEQUENCE [LARGE SCALE GENOMIC DNA]</scope>
    <source>
        <strain evidence="3">ATCC 10500 / CBS 375.48 / QM 6759 / NRRL 1006</strain>
    </source>
</reference>
<evidence type="ECO:0000313" key="2">
    <source>
        <dbReference type="EMBL" id="EED13307.1"/>
    </source>
</evidence>
<dbReference type="EMBL" id="EQ962659">
    <property type="protein sequence ID" value="EED13307.1"/>
    <property type="molecule type" value="Genomic_DNA"/>
</dbReference>
<keyword evidence="3" id="KW-1185">Reference proteome</keyword>
<feature type="region of interest" description="Disordered" evidence="1">
    <location>
        <begin position="81"/>
        <end position="162"/>
    </location>
</feature>
<evidence type="ECO:0000256" key="1">
    <source>
        <dbReference type="SAM" id="MobiDB-lite"/>
    </source>
</evidence>
<gene>
    <name evidence="2" type="ORF">TSTA_057960</name>
</gene>
<dbReference type="STRING" id="441959.B8MRX3"/>
<protein>
    <recommendedName>
        <fullName evidence="4">Acetamidase</fullName>
    </recommendedName>
</protein>
<dbReference type="VEuPathDB" id="FungiDB:TSTA_057960"/>
<dbReference type="InParanoid" id="B8MRX3"/>
<dbReference type="GeneID" id="8108932"/>
<dbReference type="RefSeq" id="XP_002487418.1">
    <property type="nucleotide sequence ID" value="XM_002487373.1"/>
</dbReference>
<proteinExistence type="predicted"/>
<dbReference type="PhylomeDB" id="B8MRX3"/>
<dbReference type="OrthoDB" id="5395975at2759"/>
<dbReference type="Proteomes" id="UP000001745">
    <property type="component" value="Unassembled WGS sequence"/>
</dbReference>
<feature type="compositionally biased region" description="Low complexity" evidence="1">
    <location>
        <begin position="213"/>
        <end position="225"/>
    </location>
</feature>
<feature type="compositionally biased region" description="Polar residues" evidence="1">
    <location>
        <begin position="247"/>
        <end position="261"/>
    </location>
</feature>
<feature type="compositionally biased region" description="Basic and acidic residues" evidence="1">
    <location>
        <begin position="232"/>
        <end position="246"/>
    </location>
</feature>
<feature type="region of interest" description="Disordered" evidence="1">
    <location>
        <begin position="177"/>
        <end position="306"/>
    </location>
</feature>
<evidence type="ECO:0000313" key="3">
    <source>
        <dbReference type="Proteomes" id="UP000001745"/>
    </source>
</evidence>
<name>B8MRX3_TALSN</name>
<accession>B8MRX3</accession>
<feature type="compositionally biased region" description="Polar residues" evidence="1">
    <location>
        <begin position="127"/>
        <end position="141"/>
    </location>
</feature>
<dbReference type="HOGENOM" id="CLU_031892_1_1_1"/>
<organism evidence="2 3">
    <name type="scientific">Talaromyces stipitatus (strain ATCC 10500 / CBS 375.48 / QM 6759 / NRRL 1006)</name>
    <name type="common">Penicillium stipitatum</name>
    <dbReference type="NCBI Taxonomy" id="441959"/>
    <lineage>
        <taxon>Eukaryota</taxon>
        <taxon>Fungi</taxon>
        <taxon>Dikarya</taxon>
        <taxon>Ascomycota</taxon>
        <taxon>Pezizomycotina</taxon>
        <taxon>Eurotiomycetes</taxon>
        <taxon>Eurotiomycetidae</taxon>
        <taxon>Eurotiales</taxon>
        <taxon>Trichocomaceae</taxon>
        <taxon>Talaromyces</taxon>
        <taxon>Talaromyces sect. Talaromyces</taxon>
    </lineage>
</organism>
<evidence type="ECO:0008006" key="4">
    <source>
        <dbReference type="Google" id="ProtNLM"/>
    </source>
</evidence>